<dbReference type="Proteomes" id="UP001589562">
    <property type="component" value="Unassembled WGS sequence"/>
</dbReference>
<dbReference type="InterPro" id="IPR001296">
    <property type="entry name" value="Glyco_trans_1"/>
</dbReference>
<evidence type="ECO:0000313" key="3">
    <source>
        <dbReference type="Proteomes" id="UP001589562"/>
    </source>
</evidence>
<proteinExistence type="predicted"/>
<gene>
    <name evidence="2" type="ORF">ACFFVK_20365</name>
</gene>
<dbReference type="Pfam" id="PF00534">
    <property type="entry name" value="Glycos_transf_1"/>
    <property type="match status" value="1"/>
</dbReference>
<keyword evidence="3" id="KW-1185">Reference proteome</keyword>
<evidence type="ECO:0000313" key="2">
    <source>
        <dbReference type="EMBL" id="MFB9110941.1"/>
    </source>
</evidence>
<name>A0ABV5HGV3_9FLAO</name>
<dbReference type="SUPFAM" id="SSF53756">
    <property type="entry name" value="UDP-Glycosyltransferase/glycogen phosphorylase"/>
    <property type="match status" value="1"/>
</dbReference>
<dbReference type="Gene3D" id="3.40.50.2000">
    <property type="entry name" value="Glycogen Phosphorylase B"/>
    <property type="match status" value="1"/>
</dbReference>
<evidence type="ECO:0000259" key="1">
    <source>
        <dbReference type="Pfam" id="PF00534"/>
    </source>
</evidence>
<dbReference type="EMBL" id="JBHMFE010000046">
    <property type="protein sequence ID" value="MFB9110941.1"/>
    <property type="molecule type" value="Genomic_DNA"/>
</dbReference>
<comment type="caution">
    <text evidence="2">The sequence shown here is derived from an EMBL/GenBank/DDBJ whole genome shotgun (WGS) entry which is preliminary data.</text>
</comment>
<feature type="domain" description="Glycosyl transferase family 1" evidence="1">
    <location>
        <begin position="206"/>
        <end position="357"/>
    </location>
</feature>
<keyword evidence="2" id="KW-0328">Glycosyltransferase</keyword>
<organism evidence="2 3">
    <name type="scientific">Flavobacterium gyeonganense</name>
    <dbReference type="NCBI Taxonomy" id="1310418"/>
    <lineage>
        <taxon>Bacteria</taxon>
        <taxon>Pseudomonadati</taxon>
        <taxon>Bacteroidota</taxon>
        <taxon>Flavobacteriia</taxon>
        <taxon>Flavobacteriales</taxon>
        <taxon>Flavobacteriaceae</taxon>
        <taxon>Flavobacterium</taxon>
    </lineage>
</organism>
<reference evidence="2 3" key="1">
    <citation type="submission" date="2024-09" db="EMBL/GenBank/DDBJ databases">
        <authorList>
            <person name="Sun Q."/>
            <person name="Mori K."/>
        </authorList>
    </citation>
    <scope>NUCLEOTIDE SEQUENCE [LARGE SCALE GENOMIC DNA]</scope>
    <source>
        <strain evidence="2 3">CECT 8365</strain>
    </source>
</reference>
<dbReference type="RefSeq" id="WP_278010766.1">
    <property type="nucleotide sequence ID" value="NZ_CP121112.1"/>
</dbReference>
<dbReference type="EC" id="2.4.-.-" evidence="2"/>
<dbReference type="GO" id="GO:0016757">
    <property type="term" value="F:glycosyltransferase activity"/>
    <property type="evidence" value="ECO:0007669"/>
    <property type="project" value="UniProtKB-KW"/>
</dbReference>
<keyword evidence="2" id="KW-0808">Transferase</keyword>
<accession>A0ABV5HGV3</accession>
<protein>
    <submittedName>
        <fullName evidence="2">Glycosyltransferase</fullName>
        <ecNumber evidence="2">2.4.-.-</ecNumber>
    </submittedName>
</protein>
<sequence length="384" mass="44315">MVKLIYDSAITGHHSEYISHLVKHLSKFHSEDVYYFVVSEELKIAFPEIISESEGCSSVVWEFIPQSVIKKIHDLSLLKRSFAELELVEQYASKFSVNEVFLLYFNIFQLALIFKRPSPKLKGILFLQFLRMEKATLKDKLKYYRKYLITKFYSRNPKITSVFILNDQKTVDYLNNEFRTDIFKMLPDPIPVYDEDNDFQIYDYYNIPKNKKVLLHPGSIDPRKGTYEIIDSVDFLNDKETEEYAILIVGRAKLDIENVIREKLSALQNINFTIVFDNTFVSNERLKSLFLQSYAVLMPYKNAEASSGIMGHASIVNKCVLAPDSGLIGELIKKYKLGVLINKPISIEIARGIERLGEYSNDEALSVEFASQHTVEVFSTSLLN</sequence>